<dbReference type="InterPro" id="IPR053115">
    <property type="entry name" value="CDK_inhibitor"/>
</dbReference>
<protein>
    <submittedName>
        <fullName evidence="1">Uncharacterized protein</fullName>
    </submittedName>
</protein>
<dbReference type="AlphaFoldDB" id="A0A1Q3AVG9"/>
<dbReference type="InParanoid" id="A0A1Q3AVG9"/>
<keyword evidence="2" id="KW-1185">Reference proteome</keyword>
<gene>
    <name evidence="1" type="ORF">CFOL_v3_03249</name>
</gene>
<accession>A0A1Q3AVG9</accession>
<dbReference type="Proteomes" id="UP000187406">
    <property type="component" value="Unassembled WGS sequence"/>
</dbReference>
<reference evidence="2" key="1">
    <citation type="submission" date="2016-04" db="EMBL/GenBank/DDBJ databases">
        <title>Cephalotus genome sequencing.</title>
        <authorList>
            <person name="Fukushima K."/>
            <person name="Hasebe M."/>
            <person name="Fang X."/>
        </authorList>
    </citation>
    <scope>NUCLEOTIDE SEQUENCE [LARGE SCALE GENOMIC DNA]</scope>
    <source>
        <strain evidence="2">cv. St1</strain>
    </source>
</reference>
<evidence type="ECO:0000313" key="2">
    <source>
        <dbReference type="Proteomes" id="UP000187406"/>
    </source>
</evidence>
<dbReference type="EMBL" id="BDDD01000122">
    <property type="protein sequence ID" value="GAV59718.1"/>
    <property type="molecule type" value="Genomic_DNA"/>
</dbReference>
<proteinExistence type="predicted"/>
<dbReference type="PANTHER" id="PTHR35162:SF2">
    <property type="entry name" value="OS08G0516600 PROTEIN"/>
    <property type="match status" value="1"/>
</dbReference>
<name>A0A1Q3AVG9_CEPFO</name>
<organism evidence="1 2">
    <name type="scientific">Cephalotus follicularis</name>
    <name type="common">Albany pitcher plant</name>
    <dbReference type="NCBI Taxonomy" id="3775"/>
    <lineage>
        <taxon>Eukaryota</taxon>
        <taxon>Viridiplantae</taxon>
        <taxon>Streptophyta</taxon>
        <taxon>Embryophyta</taxon>
        <taxon>Tracheophyta</taxon>
        <taxon>Spermatophyta</taxon>
        <taxon>Magnoliopsida</taxon>
        <taxon>eudicotyledons</taxon>
        <taxon>Gunneridae</taxon>
        <taxon>Pentapetalae</taxon>
        <taxon>rosids</taxon>
        <taxon>fabids</taxon>
        <taxon>Oxalidales</taxon>
        <taxon>Cephalotaceae</taxon>
        <taxon>Cephalotus</taxon>
    </lineage>
</organism>
<comment type="caution">
    <text evidence="1">The sequence shown here is derived from an EMBL/GenBank/DDBJ whole genome shotgun (WGS) entry which is preliminary data.</text>
</comment>
<sequence>MGLEMPEEFRPITTIRTVSTARLTSFSYVSKISDSKKTQELNGLDNEEECQTPKSAESTLILVCPPAPSKARPPKRKLCPPPQGFFEVPHDLASLFFSLNTPSKKIRPI</sequence>
<evidence type="ECO:0000313" key="1">
    <source>
        <dbReference type="EMBL" id="GAV59718.1"/>
    </source>
</evidence>
<dbReference type="PANTHER" id="PTHR35162">
    <property type="entry name" value="OS08G0516600 PROTEIN"/>
    <property type="match status" value="1"/>
</dbReference>
<dbReference type="OrthoDB" id="848456at2759"/>